<evidence type="ECO:0000256" key="2">
    <source>
        <dbReference type="ARBA" id="ARBA00023237"/>
    </source>
</evidence>
<organism evidence="4 5">
    <name type="scientific">Deinococcus arenae</name>
    <dbReference type="NCBI Taxonomy" id="1452751"/>
    <lineage>
        <taxon>Bacteria</taxon>
        <taxon>Thermotogati</taxon>
        <taxon>Deinococcota</taxon>
        <taxon>Deinococci</taxon>
        <taxon>Deinococcales</taxon>
        <taxon>Deinococcaceae</taxon>
        <taxon>Deinococcus</taxon>
    </lineage>
</organism>
<proteinExistence type="predicted"/>
<keyword evidence="5" id="KW-1185">Reference proteome</keyword>
<evidence type="ECO:0000256" key="3">
    <source>
        <dbReference type="SAM" id="Phobius"/>
    </source>
</evidence>
<keyword evidence="3" id="KW-0812">Transmembrane</keyword>
<dbReference type="AlphaFoldDB" id="A0A8H9LC13"/>
<dbReference type="InterPro" id="IPR012902">
    <property type="entry name" value="N_methyl_site"/>
</dbReference>
<name>A0A8H9LC13_9DEIO</name>
<dbReference type="Proteomes" id="UP000600547">
    <property type="component" value="Unassembled WGS sequence"/>
</dbReference>
<feature type="transmembrane region" description="Helical" evidence="3">
    <location>
        <begin position="12"/>
        <end position="35"/>
    </location>
</feature>
<evidence type="ECO:0000313" key="4">
    <source>
        <dbReference type="EMBL" id="GGM49319.1"/>
    </source>
</evidence>
<dbReference type="GO" id="GO:0009279">
    <property type="term" value="C:cell outer membrane"/>
    <property type="evidence" value="ECO:0007669"/>
    <property type="project" value="UniProtKB-SubCell"/>
</dbReference>
<accession>A0A8H9LC13</accession>
<evidence type="ECO:0000313" key="5">
    <source>
        <dbReference type="Proteomes" id="UP000600547"/>
    </source>
</evidence>
<dbReference type="Pfam" id="PF07963">
    <property type="entry name" value="N_methyl"/>
    <property type="match status" value="1"/>
</dbReference>
<dbReference type="PROSITE" id="PS00409">
    <property type="entry name" value="PROKAR_NTER_METHYL"/>
    <property type="match status" value="1"/>
</dbReference>
<sequence length="332" mass="35522">MQIRYKDLIQGFTLIELLVGMSLLTLIMTIAFNLFQGSNRLVEADTSRVSAMQNAQTALDIIANDLRQAGENLTTSGPSISGAEFNNATQSLIIRRGIAPMTASQVGNATDMISRRPDTLSICAVSTNRIQIIGPQGSATTSTANCTYNPRADGDDVKAYTWRIYFASQANQPQAALLYRPPTSGSAASYAPIIVRTVSSVEPSLGVAVNLRKIWLEIVGSIPAGYSETNGSQVILIDQRRYWVQDNQLKLAIAGQTNEQSETVAFDVTGMQLSASLLSPSAAVSNLAIDGPWKRVQSITAVLTAGSSGLGSGRLRTFQATVFPRNVSSEGR</sequence>
<evidence type="ECO:0000256" key="1">
    <source>
        <dbReference type="ARBA" id="ARBA00004442"/>
    </source>
</evidence>
<protein>
    <recommendedName>
        <fullName evidence="6">Prepilin-type N-terminal cleavage/methylation domain-containing protein</fullName>
    </recommendedName>
</protein>
<keyword evidence="2" id="KW-0998">Cell outer membrane</keyword>
<comment type="subcellular location">
    <subcellularLocation>
        <location evidence="1">Cell outer membrane</location>
    </subcellularLocation>
</comment>
<dbReference type="NCBIfam" id="TIGR02532">
    <property type="entry name" value="IV_pilin_GFxxxE"/>
    <property type="match status" value="1"/>
</dbReference>
<dbReference type="EMBL" id="BMQG01000009">
    <property type="protein sequence ID" value="GGM49319.1"/>
    <property type="molecule type" value="Genomic_DNA"/>
</dbReference>
<gene>
    <name evidence="4" type="ORF">GCM10008956_26780</name>
</gene>
<keyword evidence="3" id="KW-1133">Transmembrane helix</keyword>
<keyword evidence="3" id="KW-0472">Membrane</keyword>
<comment type="caution">
    <text evidence="4">The sequence shown here is derived from an EMBL/GenBank/DDBJ whole genome shotgun (WGS) entry which is preliminary data.</text>
</comment>
<evidence type="ECO:0008006" key="6">
    <source>
        <dbReference type="Google" id="ProtNLM"/>
    </source>
</evidence>
<reference evidence="5" key="1">
    <citation type="journal article" date="2019" name="Int. J. Syst. Evol. Microbiol.">
        <title>The Global Catalogue of Microorganisms (GCM) 10K type strain sequencing project: providing services to taxonomists for standard genome sequencing and annotation.</title>
        <authorList>
            <consortium name="The Broad Institute Genomics Platform"/>
            <consortium name="The Broad Institute Genome Sequencing Center for Infectious Disease"/>
            <person name="Wu L."/>
            <person name="Ma J."/>
        </authorList>
    </citation>
    <scope>NUCLEOTIDE SEQUENCE [LARGE SCALE GENOMIC DNA]</scope>
    <source>
        <strain evidence="5">JCM 31047</strain>
    </source>
</reference>